<dbReference type="Proteomes" id="UP001162060">
    <property type="component" value="Unassembled WGS sequence"/>
</dbReference>
<organism evidence="2 3">
    <name type="scientific">Peronospora matthiolae</name>
    <dbReference type="NCBI Taxonomy" id="2874970"/>
    <lineage>
        <taxon>Eukaryota</taxon>
        <taxon>Sar</taxon>
        <taxon>Stramenopiles</taxon>
        <taxon>Oomycota</taxon>
        <taxon>Peronosporomycetes</taxon>
        <taxon>Peronosporales</taxon>
        <taxon>Peronosporaceae</taxon>
        <taxon>Peronospora</taxon>
    </lineage>
</organism>
<evidence type="ECO:0000313" key="3">
    <source>
        <dbReference type="Proteomes" id="UP001162060"/>
    </source>
</evidence>
<evidence type="ECO:0000256" key="1">
    <source>
        <dbReference type="SAM" id="MobiDB-lite"/>
    </source>
</evidence>
<feature type="region of interest" description="Disordered" evidence="1">
    <location>
        <begin position="75"/>
        <end position="142"/>
    </location>
</feature>
<dbReference type="EMBL" id="CAKLBY020000231">
    <property type="protein sequence ID" value="CAK7938483.1"/>
    <property type="molecule type" value="Genomic_DNA"/>
</dbReference>
<feature type="compositionally biased region" description="Polar residues" evidence="1">
    <location>
        <begin position="79"/>
        <end position="91"/>
    </location>
</feature>
<dbReference type="AlphaFoldDB" id="A0AAV1UY35"/>
<name>A0AAV1UY35_9STRA</name>
<sequence>MKRPARHQVVSREIPQGVARQHGETHVDKILAAPAGVTERLRARWCDGTAAVIESSQQVRDEDERMMEAFDSGMFASNLGRNSRGRPTTNDALGPPGENPVASRTHWRAPDLSVSRFASLGPPGARLPPQHPTPMHTSPSPE</sequence>
<evidence type="ECO:0000313" key="2">
    <source>
        <dbReference type="EMBL" id="CAK7938483.1"/>
    </source>
</evidence>
<feature type="region of interest" description="Disordered" evidence="1">
    <location>
        <begin position="1"/>
        <end position="25"/>
    </location>
</feature>
<comment type="caution">
    <text evidence="2">The sequence shown here is derived from an EMBL/GenBank/DDBJ whole genome shotgun (WGS) entry which is preliminary data.</text>
</comment>
<gene>
    <name evidence="2" type="ORF">PM001_LOCUS23633</name>
</gene>
<proteinExistence type="predicted"/>
<protein>
    <submittedName>
        <fullName evidence="2">Uncharacterized protein</fullName>
    </submittedName>
</protein>
<accession>A0AAV1UY35</accession>
<reference evidence="2" key="1">
    <citation type="submission" date="2024-01" db="EMBL/GenBank/DDBJ databases">
        <authorList>
            <person name="Webb A."/>
        </authorList>
    </citation>
    <scope>NUCLEOTIDE SEQUENCE</scope>
    <source>
        <strain evidence="2">Pm1</strain>
    </source>
</reference>